<reference evidence="1 2" key="1">
    <citation type="submission" date="2018-04" db="EMBL/GenBank/DDBJ databases">
        <title>Genomic Encyclopedia of Archaeal and Bacterial Type Strains, Phase II (KMG-II): from individual species to whole genera.</title>
        <authorList>
            <person name="Goeker M."/>
        </authorList>
    </citation>
    <scope>NUCLEOTIDE SEQUENCE [LARGE SCALE GENOMIC DNA]</scope>
    <source>
        <strain evidence="1 2">DSM 45787</strain>
    </source>
</reference>
<organism evidence="1 2">
    <name type="scientific">Melghirimyces profundicolus</name>
    <dbReference type="NCBI Taxonomy" id="1242148"/>
    <lineage>
        <taxon>Bacteria</taxon>
        <taxon>Bacillati</taxon>
        <taxon>Bacillota</taxon>
        <taxon>Bacilli</taxon>
        <taxon>Bacillales</taxon>
        <taxon>Thermoactinomycetaceae</taxon>
        <taxon>Melghirimyces</taxon>
    </lineage>
</organism>
<dbReference type="Proteomes" id="UP000244240">
    <property type="component" value="Unassembled WGS sequence"/>
</dbReference>
<comment type="caution">
    <text evidence="1">The sequence shown here is derived from an EMBL/GenBank/DDBJ whole genome shotgun (WGS) entry which is preliminary data.</text>
</comment>
<name>A0A2T6BGJ9_9BACL</name>
<dbReference type="AlphaFoldDB" id="A0A2T6BGJ9"/>
<accession>A0A2T6BGJ9</accession>
<proteinExistence type="predicted"/>
<evidence type="ECO:0000313" key="1">
    <source>
        <dbReference type="EMBL" id="PTX55184.1"/>
    </source>
</evidence>
<keyword evidence="2" id="KW-1185">Reference proteome</keyword>
<dbReference type="EMBL" id="QBKR01000021">
    <property type="protein sequence ID" value="PTX55184.1"/>
    <property type="molecule type" value="Genomic_DNA"/>
</dbReference>
<sequence length="201" mass="22779">MARSGFRWFHTEFGGRYGKIIHPSLEKEDGRPLRAKLRKGSLLKWEIHLEGEWRSGGRSARGWILYGRERFRSRALEVAKVLLLNAWTNHAAPSRPNSPPPDPTFHLFGTKGVETQMIHDSMLDRLRGVFGPDLSKEKIVTVPEGVEEVTCPHVEEEIDVTHTSVKPIWKEIQVPLKEFADPPSFRAGRCTVCGTVYAVGR</sequence>
<evidence type="ECO:0000313" key="2">
    <source>
        <dbReference type="Proteomes" id="UP000244240"/>
    </source>
</evidence>
<protein>
    <submittedName>
        <fullName evidence="1">Uncharacterized protein</fullName>
    </submittedName>
</protein>
<gene>
    <name evidence="1" type="ORF">C8P63_12164</name>
</gene>